<dbReference type="EMBL" id="BROD01000001">
    <property type="protein sequence ID" value="GKX68547.1"/>
    <property type="molecule type" value="Genomic_DNA"/>
</dbReference>
<comment type="caution">
    <text evidence="1">The sequence shown here is derived from an EMBL/GenBank/DDBJ whole genome shotgun (WGS) entry which is preliminary data.</text>
</comment>
<sequence>MFFINTNYKNVENKYKIEGDVALITILKKNGSELIAKIDVDDLDKVKKTGTWFAEWNKDFNNYLVQSISSTKMNKKSKPLKQSLQSIILDTNPKTPIKHINGDTLDNRKNNLKIVERNIKNDYEILDENTVAILLRDKLGNISSKALISKEDLNRVITDDFSWVEYKTHSNIHVVANTPNGRIFLDKMLMQPSDDQIIHHINLNPLDCRRINMEKKDIENVEI</sequence>
<proteinExistence type="predicted"/>
<reference evidence="1" key="1">
    <citation type="journal article" date="2025" name="Int. J. Syst. Evol. Microbiol.">
        <title>Inconstantimicrobium mannanitabidum sp. nov., a novel member of the family Clostridiaceae isolated from anoxic soil under the treatment of reductive soil disinfestation.</title>
        <authorList>
            <person name="Ueki A."/>
            <person name="Tonouchi A."/>
            <person name="Honma S."/>
            <person name="Kaku N."/>
            <person name="Ueki K."/>
        </authorList>
    </citation>
    <scope>NUCLEOTIDE SEQUENCE</scope>
    <source>
        <strain evidence="1">TW13</strain>
    </source>
</reference>
<name>A0ACB5RHI9_9CLOT</name>
<dbReference type="Proteomes" id="UP001058074">
    <property type="component" value="Unassembled WGS sequence"/>
</dbReference>
<accession>A0ACB5RHI9</accession>
<keyword evidence="2" id="KW-1185">Reference proteome</keyword>
<evidence type="ECO:0000313" key="2">
    <source>
        <dbReference type="Proteomes" id="UP001058074"/>
    </source>
</evidence>
<protein>
    <submittedName>
        <fullName evidence="1">Uncharacterized protein</fullName>
    </submittedName>
</protein>
<gene>
    <name evidence="1" type="ORF">rsdtw13_38050</name>
</gene>
<organism evidence="1 2">
    <name type="scientific">Inconstantimicrobium mannanitabidum</name>
    <dbReference type="NCBI Taxonomy" id="1604901"/>
    <lineage>
        <taxon>Bacteria</taxon>
        <taxon>Bacillati</taxon>
        <taxon>Bacillota</taxon>
        <taxon>Clostridia</taxon>
        <taxon>Eubacteriales</taxon>
        <taxon>Clostridiaceae</taxon>
        <taxon>Inconstantimicrobium</taxon>
    </lineage>
</organism>
<evidence type="ECO:0000313" key="1">
    <source>
        <dbReference type="EMBL" id="GKX68547.1"/>
    </source>
</evidence>